<dbReference type="PANTHER" id="PTHR43176">
    <property type="entry name" value="3-HYDROXYISOBUTYRYL-COA HYDROLASE-RELATED"/>
    <property type="match status" value="1"/>
</dbReference>
<proteinExistence type="predicted"/>
<protein>
    <submittedName>
        <fullName evidence="3">Enoyl-CoA hydratase/isomerase family protein</fullName>
    </submittedName>
</protein>
<dbReference type="Pfam" id="PF16113">
    <property type="entry name" value="ECH_2"/>
    <property type="match status" value="1"/>
</dbReference>
<comment type="caution">
    <text evidence="3">The sequence shown here is derived from an EMBL/GenBank/DDBJ whole genome shotgun (WGS) entry which is preliminary data.</text>
</comment>
<dbReference type="RefSeq" id="WP_219202176.1">
    <property type="nucleotide sequence ID" value="NZ_JAHWQX010000003.1"/>
</dbReference>
<dbReference type="PANTHER" id="PTHR43176:SF3">
    <property type="entry name" value="3-HYDROXYISOBUTYRYL-COA HYDROLASE, MITOCHONDRIAL"/>
    <property type="match status" value="1"/>
</dbReference>
<evidence type="ECO:0000313" key="3">
    <source>
        <dbReference type="EMBL" id="MBW3098261.1"/>
    </source>
</evidence>
<organism evidence="3 4">
    <name type="scientific">Pseudohoeflea coraliihabitans</name>
    <dbReference type="NCBI Taxonomy" id="2860393"/>
    <lineage>
        <taxon>Bacteria</taxon>
        <taxon>Pseudomonadati</taxon>
        <taxon>Pseudomonadota</taxon>
        <taxon>Alphaproteobacteria</taxon>
        <taxon>Hyphomicrobiales</taxon>
        <taxon>Rhizobiaceae</taxon>
        <taxon>Pseudohoeflea</taxon>
    </lineage>
</organism>
<keyword evidence="1" id="KW-0378">Hydrolase</keyword>
<evidence type="ECO:0000259" key="2">
    <source>
        <dbReference type="Pfam" id="PF16113"/>
    </source>
</evidence>
<feature type="domain" description="Enoyl-CoA hydratase/isomerase" evidence="2">
    <location>
        <begin position="15"/>
        <end position="336"/>
    </location>
</feature>
<keyword evidence="4" id="KW-1185">Reference proteome</keyword>
<dbReference type="InterPro" id="IPR045004">
    <property type="entry name" value="ECH_dom"/>
</dbReference>
<reference evidence="3" key="1">
    <citation type="submission" date="2021-07" db="EMBL/GenBank/DDBJ databases">
        <title>Pseudohoeflea marina sp. nov. a polyhydroxyalcanoate-producing bacterium.</title>
        <authorList>
            <person name="Zheng W."/>
            <person name="Yu S."/>
            <person name="Huang Y."/>
        </authorList>
    </citation>
    <scope>NUCLEOTIDE SEQUENCE</scope>
    <source>
        <strain evidence="3">DP4N28-3</strain>
    </source>
</reference>
<evidence type="ECO:0000313" key="4">
    <source>
        <dbReference type="Proteomes" id="UP001430804"/>
    </source>
</evidence>
<dbReference type="NCBIfam" id="NF004127">
    <property type="entry name" value="PRK05617.1"/>
    <property type="match status" value="1"/>
</dbReference>
<dbReference type="Proteomes" id="UP001430804">
    <property type="component" value="Unassembled WGS sequence"/>
</dbReference>
<name>A0ABS6WQN0_9HYPH</name>
<sequence length="346" mass="37544">MSEDKDILIKVEGRVGHVTLNRPKALNALTYDMVLALEEALDAWRDDPDIAMVLIDAAGDKAFCAGGDIQAMYRHGKDGDYDYARRFWADEYRLNAKIAGYAKPFVALMHGIVMGGGVGLSAHGRHRIVTDTTMLAMPECAIGLIPDVGGTFLLARARGRLGEYLGLTGTRLGAADAIYAGFADSYVPLDRLEALRAALLDSGDPAVIEDFAGEPPEGRLAAIEVDVDEVFEQGSALDCLRMLESRDEEWAAKAAKAIRGGSPISLACTFEMVRASRTDLTLEDSLKREYRFSSRCMEHGDFLEGIRAAVIDKDRQPKFSKPGLEAVTQEDVASMLAEPPGGDIEL</sequence>
<dbReference type="InterPro" id="IPR032259">
    <property type="entry name" value="HIBYL-CoA-H"/>
</dbReference>
<dbReference type="EMBL" id="JAHWQX010000003">
    <property type="protein sequence ID" value="MBW3098261.1"/>
    <property type="molecule type" value="Genomic_DNA"/>
</dbReference>
<dbReference type="CDD" id="cd06558">
    <property type="entry name" value="crotonase-like"/>
    <property type="match status" value="1"/>
</dbReference>
<gene>
    <name evidence="3" type="ORF">KY465_13325</name>
</gene>
<accession>A0ABS6WQN0</accession>
<evidence type="ECO:0000256" key="1">
    <source>
        <dbReference type="ARBA" id="ARBA00022801"/>
    </source>
</evidence>